<dbReference type="AlphaFoldDB" id="A0A158B5S7"/>
<dbReference type="RefSeq" id="WP_061175551.1">
    <property type="nucleotide sequence ID" value="NZ_FCOE02000009.1"/>
</dbReference>
<dbReference type="EMBL" id="FCOE02000009">
    <property type="protein sequence ID" value="SAK65422.1"/>
    <property type="molecule type" value="Genomic_DNA"/>
</dbReference>
<comment type="caution">
    <text evidence="1">The sequence shown here is derived from an EMBL/GenBank/DDBJ whole genome shotgun (WGS) entry which is preliminary data.</text>
</comment>
<gene>
    <name evidence="1" type="ORF">AWB80_03071</name>
</gene>
<evidence type="ECO:0000313" key="1">
    <source>
        <dbReference type="EMBL" id="SAK65422.1"/>
    </source>
</evidence>
<name>A0A158B5S7_9BURK</name>
<sequence>MASIVARAPFAGKKESVRLRLVEDGDGKRLVLPDGRHIAGVSDVKISVDPRQFTTMSIVIVEFDVDMQCPQQGQAQDG</sequence>
<dbReference type="Proteomes" id="UP000054911">
    <property type="component" value="Unassembled WGS sequence"/>
</dbReference>
<organism evidence="1 2">
    <name type="scientific">Caballeronia pedi</name>
    <dbReference type="NCBI Taxonomy" id="1777141"/>
    <lineage>
        <taxon>Bacteria</taxon>
        <taxon>Pseudomonadati</taxon>
        <taxon>Pseudomonadota</taxon>
        <taxon>Betaproteobacteria</taxon>
        <taxon>Burkholderiales</taxon>
        <taxon>Burkholderiaceae</taxon>
        <taxon>Caballeronia</taxon>
    </lineage>
</organism>
<protein>
    <submittedName>
        <fullName evidence="1">Uncharacterized protein</fullName>
    </submittedName>
</protein>
<proteinExistence type="predicted"/>
<accession>A0A158B5S7</accession>
<dbReference type="STRING" id="1777141.AWB80_03071"/>
<evidence type="ECO:0000313" key="2">
    <source>
        <dbReference type="Proteomes" id="UP000054911"/>
    </source>
</evidence>
<keyword evidence="2" id="KW-1185">Reference proteome</keyword>
<dbReference type="OrthoDB" id="9979585at2"/>
<reference evidence="1" key="1">
    <citation type="submission" date="2016-01" db="EMBL/GenBank/DDBJ databases">
        <authorList>
            <person name="Peeters C."/>
        </authorList>
    </citation>
    <scope>NUCLEOTIDE SEQUENCE [LARGE SCALE GENOMIC DNA]</scope>
    <source>
        <strain evidence="1">LMG 29323</strain>
    </source>
</reference>